<dbReference type="Proteomes" id="UP001168552">
    <property type="component" value="Unassembled WGS sequence"/>
</dbReference>
<dbReference type="SUPFAM" id="SSF53822">
    <property type="entry name" value="Periplasmic binding protein-like I"/>
    <property type="match status" value="1"/>
</dbReference>
<keyword evidence="7" id="KW-1185">Reference proteome</keyword>
<dbReference type="RefSeq" id="WP_320003709.1">
    <property type="nucleotide sequence ID" value="NZ_JAUHJS010000003.1"/>
</dbReference>
<dbReference type="InterPro" id="IPR025997">
    <property type="entry name" value="SBP_2_dom"/>
</dbReference>
<keyword evidence="3 4" id="KW-0732">Signal</keyword>
<comment type="caution">
    <text evidence="6">The sequence shown here is derived from an EMBL/GenBank/DDBJ whole genome shotgun (WGS) entry which is preliminary data.</text>
</comment>
<gene>
    <name evidence="6" type="ORF">QWY31_06695</name>
</gene>
<dbReference type="PANTHER" id="PTHR30036">
    <property type="entry name" value="D-XYLOSE-BINDING PERIPLASMIC PROTEIN"/>
    <property type="match status" value="1"/>
</dbReference>
<dbReference type="InterPro" id="IPR028082">
    <property type="entry name" value="Peripla_BP_I"/>
</dbReference>
<protein>
    <submittedName>
        <fullName evidence="6">Substrate-binding domain-containing protein</fullName>
    </submittedName>
</protein>
<evidence type="ECO:0000256" key="1">
    <source>
        <dbReference type="ARBA" id="ARBA00004196"/>
    </source>
</evidence>
<comment type="subcellular location">
    <subcellularLocation>
        <location evidence="1">Cell envelope</location>
    </subcellularLocation>
</comment>
<feature type="signal peptide" evidence="4">
    <location>
        <begin position="1"/>
        <end position="23"/>
    </location>
</feature>
<comment type="similarity">
    <text evidence="2">Belongs to the bacterial solute-binding protein 2 family.</text>
</comment>
<organism evidence="6 7">
    <name type="scientific">Shiella aurantiaca</name>
    <dbReference type="NCBI Taxonomy" id="3058365"/>
    <lineage>
        <taxon>Bacteria</taxon>
        <taxon>Pseudomonadati</taxon>
        <taxon>Bacteroidota</taxon>
        <taxon>Cytophagia</taxon>
        <taxon>Cytophagales</taxon>
        <taxon>Shiellaceae</taxon>
        <taxon>Shiella</taxon>
    </lineage>
</organism>
<evidence type="ECO:0000259" key="5">
    <source>
        <dbReference type="Pfam" id="PF13407"/>
    </source>
</evidence>
<dbReference type="PANTHER" id="PTHR30036:SF1">
    <property type="entry name" value="D-XYLOSE-BINDING PERIPLASMIC PROTEIN"/>
    <property type="match status" value="1"/>
</dbReference>
<reference evidence="6" key="1">
    <citation type="submission" date="2023-06" db="EMBL/GenBank/DDBJ databases">
        <title>Cytophagales bacterium Strain LB-30, isolated from soil.</title>
        <authorList>
            <person name="Liu B."/>
        </authorList>
    </citation>
    <scope>NUCLEOTIDE SEQUENCE</scope>
    <source>
        <strain evidence="6">LB-30</strain>
    </source>
</reference>
<accession>A0ABT8F406</accession>
<evidence type="ECO:0000256" key="2">
    <source>
        <dbReference type="ARBA" id="ARBA00007639"/>
    </source>
</evidence>
<evidence type="ECO:0000313" key="6">
    <source>
        <dbReference type="EMBL" id="MDN4165181.1"/>
    </source>
</evidence>
<feature type="chain" id="PRO_5045487281" evidence="4">
    <location>
        <begin position="24"/>
        <end position="331"/>
    </location>
</feature>
<dbReference type="Gene3D" id="3.40.50.2300">
    <property type="match status" value="2"/>
</dbReference>
<dbReference type="Pfam" id="PF13407">
    <property type="entry name" value="Peripla_BP_4"/>
    <property type="match status" value="1"/>
</dbReference>
<feature type="domain" description="Periplasmic binding protein" evidence="5">
    <location>
        <begin position="30"/>
        <end position="282"/>
    </location>
</feature>
<evidence type="ECO:0000256" key="3">
    <source>
        <dbReference type="ARBA" id="ARBA00022729"/>
    </source>
</evidence>
<dbReference type="EMBL" id="JAUHJS010000003">
    <property type="protein sequence ID" value="MDN4165181.1"/>
    <property type="molecule type" value="Genomic_DNA"/>
</dbReference>
<evidence type="ECO:0000256" key="4">
    <source>
        <dbReference type="SAM" id="SignalP"/>
    </source>
</evidence>
<name>A0ABT8F406_9BACT</name>
<sequence length="331" mass="36603">MSKRRFLMAFCMGLLAFSTQVHAQKVGFLLDSYIMDRWYLDHKFFEEKVKSMGGECRVEVPNGDAVLQVSMAKKMIDEGVEVLVVVPIDADMAGEIVSYAKKKNVPVISYDRLIKSQDIAAYIGYNSEMVGRMEAEYLVKKVPEGNYVLINGPTSDNNAILQRKGQKEVLAPYIQSGKIKLVGDLILRDWSEIETLMRFDEFISTTDERIDAIIAGNDVVANGCIQALPKDQVGKIAVAGQDADISAIKNIIAGSQTVTIYKPIKPLAELAAQTAMELKKGNSSSDFTEFTTDGYTVKALLLNPIQVYKENINDTVLKDGHVTSSQLSKKN</sequence>
<proteinExistence type="inferred from homology"/>
<evidence type="ECO:0000313" key="7">
    <source>
        <dbReference type="Proteomes" id="UP001168552"/>
    </source>
</evidence>
<dbReference type="InterPro" id="IPR050555">
    <property type="entry name" value="Bact_Solute-Bind_Prot2"/>
</dbReference>